<dbReference type="Proteomes" id="UP000519439">
    <property type="component" value="Unassembled WGS sequence"/>
</dbReference>
<gene>
    <name evidence="1" type="ORF">GGR34_000731</name>
</gene>
<dbReference type="AlphaFoldDB" id="A0A7W6ICT4"/>
<dbReference type="RefSeq" id="WP_154664074.1">
    <property type="nucleotide sequence ID" value="NZ_JACIDC010000002.1"/>
</dbReference>
<organism evidence="1 2">
    <name type="scientific">Microvirga flocculans</name>
    <dbReference type="NCBI Taxonomy" id="217168"/>
    <lineage>
        <taxon>Bacteria</taxon>
        <taxon>Pseudomonadati</taxon>
        <taxon>Pseudomonadota</taxon>
        <taxon>Alphaproteobacteria</taxon>
        <taxon>Hyphomicrobiales</taxon>
        <taxon>Methylobacteriaceae</taxon>
        <taxon>Microvirga</taxon>
    </lineage>
</organism>
<name>A0A7W6ICT4_9HYPH</name>
<sequence length="531" mass="59582">MDPYDLPSAAFVFANNCRFEDGKIQRGAVFRKICDLTEADPIHVVGYTNSVEAPVVYYVTEDGRIYERTFAGDEEERTASGYTPSYAPLPVTSASLNGVLYINKGDRVPWYVSKNASSGTSLQPIPVDDSGYTQWRTEWRARVLRSMNGMLVAFNVTKGANANPNMVKWSDFGIDPYAVVPNWDFTSPESSAGENTLAEMKGGIIDAYPLRNRMYIFSDVETWLMESVGGVEIFRFDRAFDRGVINTNCVMEVAGLQYVFGSNDIWFHDGTTADSLASGRVRRFIYDSLRRDESKYFFVTYNQRLNEVIFCYVSDDQYVKFPAVSGKGCNRAAIYNTESKVWYFADLPYVTCAAHLPITFGQQLTFENVTGTFATVGGAFSQLELTIRTNLTFGSKAQGDVSHALRTFEAFREVETGYLLDEVVNSPAYLERTGIDLDEIGSELRGYKCVSSIYPQGRLDYEAAPLVFTFGIADHAAQDPEWGTAQTYDRVQYKLDYNLAGRYLALKIEQTDFLPFTLSALDLDVIILGQF</sequence>
<accession>A0A7W6ICT4</accession>
<keyword evidence="2" id="KW-1185">Reference proteome</keyword>
<evidence type="ECO:0000313" key="2">
    <source>
        <dbReference type="Proteomes" id="UP000519439"/>
    </source>
</evidence>
<dbReference type="EMBL" id="JACIDC010000002">
    <property type="protein sequence ID" value="MBB4039096.1"/>
    <property type="molecule type" value="Genomic_DNA"/>
</dbReference>
<comment type="caution">
    <text evidence="1">The sequence shown here is derived from an EMBL/GenBank/DDBJ whole genome shotgun (WGS) entry which is preliminary data.</text>
</comment>
<proteinExistence type="predicted"/>
<protein>
    <submittedName>
        <fullName evidence="1">Uncharacterized protein</fullName>
    </submittedName>
</protein>
<evidence type="ECO:0000313" key="1">
    <source>
        <dbReference type="EMBL" id="MBB4039096.1"/>
    </source>
</evidence>
<reference evidence="1 2" key="1">
    <citation type="submission" date="2020-08" db="EMBL/GenBank/DDBJ databases">
        <title>Genomic Encyclopedia of Type Strains, Phase IV (KMG-IV): sequencing the most valuable type-strain genomes for metagenomic binning, comparative biology and taxonomic classification.</title>
        <authorList>
            <person name="Goeker M."/>
        </authorList>
    </citation>
    <scope>NUCLEOTIDE SEQUENCE [LARGE SCALE GENOMIC DNA]</scope>
    <source>
        <strain evidence="1 2">DSM 15743</strain>
    </source>
</reference>